<name>E3G4S1_ENTLS</name>
<reference evidence="2" key="1">
    <citation type="submission" date="2010-10" db="EMBL/GenBank/DDBJ databases">
        <title>Complete sequence of Enterobacter cloacae SCF1.</title>
        <authorList>
            <consortium name="US DOE Joint Genome Institute"/>
            <person name="Lucas S."/>
            <person name="Copeland A."/>
            <person name="Lapidus A."/>
            <person name="Cheng J.-F."/>
            <person name="Bruce D."/>
            <person name="Goodwin L."/>
            <person name="Pitluck S."/>
            <person name="Davenport K."/>
            <person name="Detter J.C."/>
            <person name="Han C."/>
            <person name="Tapia R."/>
            <person name="Land M."/>
            <person name="Hauser L."/>
            <person name="Chang Y.-J."/>
            <person name="Jeffries C."/>
            <person name="Kyrpides N."/>
            <person name="Ivanova N."/>
            <person name="Mikhailova N."/>
            <person name="DeAngelis K."/>
            <person name="Arkin A.P."/>
            <person name="Chivian D."/>
            <person name="Edwards B."/>
            <person name="Woo H."/>
            <person name="Hazen T.C."/>
            <person name="Woyke T."/>
        </authorList>
    </citation>
    <scope>NUCLEOTIDE SEQUENCE [LARGE SCALE GENOMIC DNA]</scope>
    <source>
        <strain evidence="2">SCF1</strain>
    </source>
</reference>
<dbReference type="HOGENOM" id="CLU_139590_0_0_6"/>
<evidence type="ECO:0000313" key="1">
    <source>
        <dbReference type="EMBL" id="ADO50539.1"/>
    </source>
</evidence>
<dbReference type="InterPro" id="IPR049585">
    <property type="entry name" value="CdiI_EcoliA0-like"/>
</dbReference>
<dbReference type="RefSeq" id="WP_013368249.1">
    <property type="nucleotide sequence ID" value="NC_014618.1"/>
</dbReference>
<sequence length="127" mass="14309">MTLFDECKEALSADFNIVAPEGLMEVMDIFNKYPLHNGNILWSSVDFKDYDTADALLDEDILGTASAFVIADDASIPVFRTNFNLVLENIYDVMAICPKIFIFNDDVILHPLFPTDMIRLGVRVKSN</sequence>
<dbReference type="EMBL" id="CP002272">
    <property type="protein sequence ID" value="ADO50539.1"/>
    <property type="molecule type" value="Genomic_DNA"/>
</dbReference>
<proteinExistence type="predicted"/>
<dbReference type="CDD" id="cd20693">
    <property type="entry name" value="CdiI_EcoliA0-like"/>
    <property type="match status" value="1"/>
</dbReference>
<organism evidence="1 2">
    <name type="scientific">Enterobacter lignolyticus (strain SCF1)</name>
    <dbReference type="NCBI Taxonomy" id="701347"/>
    <lineage>
        <taxon>Bacteria</taxon>
        <taxon>Pseudomonadati</taxon>
        <taxon>Pseudomonadota</taxon>
        <taxon>Gammaproteobacteria</taxon>
        <taxon>Enterobacterales</taxon>
        <taxon>Enterobacteriaceae</taxon>
        <taxon>Pluralibacter</taxon>
    </lineage>
</organism>
<gene>
    <name evidence="1" type="ordered locus">Entcl_4306</name>
</gene>
<protein>
    <submittedName>
        <fullName evidence="1">Uncharacterized protein</fullName>
    </submittedName>
</protein>
<dbReference type="Proteomes" id="UP000006872">
    <property type="component" value="Chromosome"/>
</dbReference>
<reference evidence="1 2" key="2">
    <citation type="journal article" date="2011" name="Stand. Genomic Sci.">
        <title>Complete genome sequence of 'Enterobacter lignolyticus' SCF1.</title>
        <authorList>
            <person name="Deangelis K.M."/>
            <person name="D'Haeseleer P."/>
            <person name="Chivian D."/>
            <person name="Fortney J.L."/>
            <person name="Khudyakov J."/>
            <person name="Simmons B."/>
            <person name="Woo H."/>
            <person name="Arkin A.P."/>
            <person name="Davenport K.W."/>
            <person name="Goodwin L."/>
            <person name="Chen A."/>
            <person name="Ivanova N."/>
            <person name="Kyrpides N.C."/>
            <person name="Mavromatis K."/>
            <person name="Woyke T."/>
            <person name="Hazen T.C."/>
        </authorList>
    </citation>
    <scope>NUCLEOTIDE SEQUENCE [LARGE SCALE GENOMIC DNA]</scope>
    <source>
        <strain evidence="1 2">SCF1</strain>
    </source>
</reference>
<evidence type="ECO:0000313" key="2">
    <source>
        <dbReference type="Proteomes" id="UP000006872"/>
    </source>
</evidence>
<dbReference type="KEGG" id="esc:Entcl_4306"/>
<dbReference type="AlphaFoldDB" id="E3G4S1"/>
<keyword evidence="2" id="KW-1185">Reference proteome</keyword>
<dbReference type="Pfam" id="PF24172">
    <property type="entry name" value="CdiI_ImmP"/>
    <property type="match status" value="1"/>
</dbReference>
<dbReference type="eggNOG" id="ENOG5032ER2">
    <property type="taxonomic scope" value="Bacteria"/>
</dbReference>
<accession>E3G4S1</accession>